<reference evidence="4" key="2">
    <citation type="submission" date="2025-09" db="UniProtKB">
        <authorList>
            <consortium name="Ensembl"/>
        </authorList>
    </citation>
    <scope>IDENTIFICATION</scope>
</reference>
<dbReference type="InterPro" id="IPR003599">
    <property type="entry name" value="Ig_sub"/>
</dbReference>
<dbReference type="InterPro" id="IPR007110">
    <property type="entry name" value="Ig-like_dom"/>
</dbReference>
<organism evidence="4 5">
    <name type="scientific">Xiphophorus couchianus</name>
    <name type="common">Monterrey platyfish</name>
    <dbReference type="NCBI Taxonomy" id="32473"/>
    <lineage>
        <taxon>Eukaryota</taxon>
        <taxon>Metazoa</taxon>
        <taxon>Chordata</taxon>
        <taxon>Craniata</taxon>
        <taxon>Vertebrata</taxon>
        <taxon>Euteleostomi</taxon>
        <taxon>Actinopterygii</taxon>
        <taxon>Neopterygii</taxon>
        <taxon>Teleostei</taxon>
        <taxon>Neoteleostei</taxon>
        <taxon>Acanthomorphata</taxon>
        <taxon>Ovalentaria</taxon>
        <taxon>Atherinomorphae</taxon>
        <taxon>Cyprinodontiformes</taxon>
        <taxon>Poeciliidae</taxon>
        <taxon>Poeciliinae</taxon>
        <taxon>Xiphophorus</taxon>
    </lineage>
</organism>
<dbReference type="InterPro" id="IPR003598">
    <property type="entry name" value="Ig_sub2"/>
</dbReference>
<dbReference type="SMART" id="SM00409">
    <property type="entry name" value="IG"/>
    <property type="match status" value="1"/>
</dbReference>
<dbReference type="PROSITE" id="PS50835">
    <property type="entry name" value="IG_LIKE"/>
    <property type="match status" value="1"/>
</dbReference>
<dbReference type="Pfam" id="PF07679">
    <property type="entry name" value="I-set"/>
    <property type="match status" value="1"/>
</dbReference>
<name>A0A3B5KV69_9TELE</name>
<dbReference type="PANTHER" id="PTHR45842">
    <property type="entry name" value="SYNAPTIC ADHESION-LIKE MOLECULE SALM"/>
    <property type="match status" value="1"/>
</dbReference>
<dbReference type="InterPro" id="IPR013783">
    <property type="entry name" value="Ig-like_fold"/>
</dbReference>
<keyword evidence="2" id="KW-0325">Glycoprotein</keyword>
<dbReference type="Ensembl" id="ENSXCOT00000001928.1">
    <property type="protein sequence ID" value="ENSXCOP00000001900.1"/>
    <property type="gene ID" value="ENSXCOG00000001540.1"/>
</dbReference>
<evidence type="ECO:0000256" key="1">
    <source>
        <dbReference type="ARBA" id="ARBA00022729"/>
    </source>
</evidence>
<evidence type="ECO:0000256" key="2">
    <source>
        <dbReference type="ARBA" id="ARBA00023180"/>
    </source>
</evidence>
<keyword evidence="1" id="KW-0732">Signal</keyword>
<accession>A0A3B5KV69</accession>
<protein>
    <recommendedName>
        <fullName evidence="3">Ig-like domain-containing protein</fullName>
    </recommendedName>
</protein>
<dbReference type="PANTHER" id="PTHR45842:SF12">
    <property type="entry name" value="KEKKON 5, ISOFORM A"/>
    <property type="match status" value="1"/>
</dbReference>
<dbReference type="Proteomes" id="UP000261380">
    <property type="component" value="Unplaced"/>
</dbReference>
<dbReference type="SUPFAM" id="SSF48726">
    <property type="entry name" value="Immunoglobulin"/>
    <property type="match status" value="1"/>
</dbReference>
<feature type="domain" description="Ig-like" evidence="3">
    <location>
        <begin position="28"/>
        <end position="121"/>
    </location>
</feature>
<dbReference type="SMART" id="SM00408">
    <property type="entry name" value="IGc2"/>
    <property type="match status" value="1"/>
</dbReference>
<sequence length="159" mass="17109">VSAIWLNTAGRDFDVLQLRLAVQESAFPYTGELSGPPVTGTIKDVVTLPCRISGSPEPLASWILPDGNVVWQGLAVSGGLKVYSNGSLSLLTSTLKDTGYYRCIAVNQYGKETAQELLLLSILVEKSQLFCSLSLSPPSLKPTLSLHHPLLLLLTMRGL</sequence>
<dbReference type="AlphaFoldDB" id="A0A3B5KV69"/>
<proteinExistence type="predicted"/>
<evidence type="ECO:0000313" key="4">
    <source>
        <dbReference type="Ensembl" id="ENSXCOP00000001900.1"/>
    </source>
</evidence>
<dbReference type="STRING" id="32473.ENSXCOP00000001900"/>
<dbReference type="Gene3D" id="2.60.40.10">
    <property type="entry name" value="Immunoglobulins"/>
    <property type="match status" value="1"/>
</dbReference>
<keyword evidence="5" id="KW-1185">Reference proteome</keyword>
<evidence type="ECO:0000259" key="3">
    <source>
        <dbReference type="PROSITE" id="PS50835"/>
    </source>
</evidence>
<dbReference type="InterPro" id="IPR013098">
    <property type="entry name" value="Ig_I-set"/>
</dbReference>
<evidence type="ECO:0000313" key="5">
    <source>
        <dbReference type="Proteomes" id="UP000261380"/>
    </source>
</evidence>
<reference evidence="4" key="1">
    <citation type="submission" date="2025-08" db="UniProtKB">
        <authorList>
            <consortium name="Ensembl"/>
        </authorList>
    </citation>
    <scope>IDENTIFICATION</scope>
</reference>
<dbReference type="InterPro" id="IPR036179">
    <property type="entry name" value="Ig-like_dom_sf"/>
</dbReference>
<dbReference type="InterPro" id="IPR050467">
    <property type="entry name" value="LRFN"/>
</dbReference>